<gene>
    <name evidence="3" type="ORF">BN112_4760</name>
</gene>
<feature type="transmembrane region" description="Helical" evidence="2">
    <location>
        <begin position="207"/>
        <end position="232"/>
    </location>
</feature>
<keyword evidence="2" id="KW-1133">Transmembrane helix</keyword>
<evidence type="ECO:0000313" key="4">
    <source>
        <dbReference type="Proteomes" id="UP000007564"/>
    </source>
</evidence>
<dbReference type="EMBL" id="HE965806">
    <property type="protein sequence ID" value="CCJ56674.1"/>
    <property type="molecule type" value="Genomic_DNA"/>
</dbReference>
<sequence>MKPARTKAAGEEGLRQSMSWLHTWSGLIFGWVLFAMFLTGTLAFFRPEITRWMQPEIDVAPVSAEQASAVAQRYLQAHAPDARRWFVTLPTQRAPAIQLSYPAAKPKTGERGFTRVSLDPATGDALHARQTRGGDFFYRFHFELEMAFPWGRWLASIAGMFMLVAIISGIITHKKIFTDFFTFRPRKGGQRAWMDGHNVLSVLGLPFHLMITFSGLVIFMYMLMPAGVLAAYDNERAFFDEMFPAFTQTALQANPAPLAPLAGLAARARAEWDGGRPGRIVVNNPGDASATVSVTRSTSERIAYGRMAPTITFDGVTGQLRSQDAKESAVAATAGTIVGLHLGLFAEPVLRWLYFLVSLAGTAMVGTGLALWIAKRRQKAAGRESFALRLVDALNAGSIAGLCVAVAAFFWANRLLPAALPQHAQWEVRIFFGAWLLCGLYAAVARRRKWRDLLALAAFMAAALPVLNLWTTQRHLGVSLPAGDWVMAGFDLTALACAALLGWMAWRAARKAAAAAVPPRARPAPASRRVPARDAAAAAIGETR</sequence>
<evidence type="ECO:0000256" key="2">
    <source>
        <dbReference type="SAM" id="Phobius"/>
    </source>
</evidence>
<feature type="transmembrane region" description="Helical" evidence="2">
    <location>
        <begin position="153"/>
        <end position="171"/>
    </location>
</feature>
<keyword evidence="2" id="KW-0812">Transmembrane</keyword>
<feature type="transmembrane region" description="Helical" evidence="2">
    <location>
        <begin position="453"/>
        <end position="473"/>
    </location>
</feature>
<keyword evidence="2" id="KW-0472">Membrane</keyword>
<dbReference type="Proteomes" id="UP000007564">
    <property type="component" value="Chromosome"/>
</dbReference>
<feature type="transmembrane region" description="Helical" evidence="2">
    <location>
        <begin position="424"/>
        <end position="444"/>
    </location>
</feature>
<dbReference type="OrthoDB" id="9776609at2"/>
<dbReference type="HOGENOM" id="CLU_025664_2_0_4"/>
<feature type="transmembrane region" description="Helical" evidence="2">
    <location>
        <begin position="352"/>
        <end position="374"/>
    </location>
</feature>
<evidence type="ECO:0000256" key="1">
    <source>
        <dbReference type="SAM" id="MobiDB-lite"/>
    </source>
</evidence>
<dbReference type="AlphaFoldDB" id="A0A0C6PDE3"/>
<evidence type="ECO:0000313" key="3">
    <source>
        <dbReference type="EMBL" id="CCJ56674.1"/>
    </source>
</evidence>
<dbReference type="InterPro" id="IPR005625">
    <property type="entry name" value="PepSY-ass_TM"/>
</dbReference>
<dbReference type="PANTHER" id="PTHR34219:SF4">
    <property type="entry name" value="PEPSY DOMAIN-CONTAINING PROTEIN"/>
    <property type="match status" value="1"/>
</dbReference>
<reference evidence="3 4" key="1">
    <citation type="journal article" date="2012" name="BMC Genomics">
        <title>Comparative genomics of the classical Bordetella subspecies: the evolution and exchange of virulence-associated diversity amongst closely related pathogens.</title>
        <authorList>
            <person name="Park J."/>
            <person name="Zhang Y."/>
            <person name="Buboltz A.M."/>
            <person name="Zhang X."/>
            <person name="Schuster S.C."/>
            <person name="Ahuja U."/>
            <person name="Liu M."/>
            <person name="Miller J.F."/>
            <person name="Sebaihia M."/>
            <person name="Bentley S.D."/>
            <person name="Parkhill J."/>
            <person name="Harvill E.T."/>
        </authorList>
    </citation>
    <scope>NUCLEOTIDE SEQUENCE [LARGE SCALE GENOMIC DNA]</scope>
    <source>
        <strain evidence="3 4">253</strain>
    </source>
</reference>
<dbReference type="PANTHER" id="PTHR34219">
    <property type="entry name" value="IRON-REGULATED INNER MEMBRANE PROTEIN-RELATED"/>
    <property type="match status" value="1"/>
</dbReference>
<dbReference type="RefSeq" id="WP_015065178.1">
    <property type="nucleotide sequence ID" value="NC_019382.1"/>
</dbReference>
<name>A0A0C6PDE3_BORBO</name>
<feature type="transmembrane region" description="Helical" evidence="2">
    <location>
        <begin position="24"/>
        <end position="45"/>
    </location>
</feature>
<protein>
    <submittedName>
        <fullName evidence="3">Putative iron uptake protein</fullName>
    </submittedName>
</protein>
<dbReference type="KEGG" id="bbh:BN112_4760"/>
<feature type="transmembrane region" description="Helical" evidence="2">
    <location>
        <begin position="386"/>
        <end position="412"/>
    </location>
</feature>
<organism evidence="3 4">
    <name type="scientific">Bordetella bronchiseptica 253</name>
    <dbReference type="NCBI Taxonomy" id="568707"/>
    <lineage>
        <taxon>Bacteria</taxon>
        <taxon>Pseudomonadati</taxon>
        <taxon>Pseudomonadota</taxon>
        <taxon>Betaproteobacteria</taxon>
        <taxon>Burkholderiales</taxon>
        <taxon>Alcaligenaceae</taxon>
        <taxon>Bordetella</taxon>
    </lineage>
</organism>
<dbReference type="Pfam" id="PF03929">
    <property type="entry name" value="PepSY_TM"/>
    <property type="match status" value="1"/>
</dbReference>
<accession>A0A0C6PDE3</accession>
<feature type="transmembrane region" description="Helical" evidence="2">
    <location>
        <begin position="485"/>
        <end position="506"/>
    </location>
</feature>
<feature type="transmembrane region" description="Helical" evidence="2">
    <location>
        <begin position="329"/>
        <end position="346"/>
    </location>
</feature>
<feature type="region of interest" description="Disordered" evidence="1">
    <location>
        <begin position="522"/>
        <end position="544"/>
    </location>
</feature>
<proteinExistence type="predicted"/>